<evidence type="ECO:0000313" key="3">
    <source>
        <dbReference type="Proteomes" id="UP000016521"/>
    </source>
</evidence>
<accession>A0ABN5CBR9</accession>
<reference evidence="2 3" key="1">
    <citation type="submission" date="2015-06" db="EMBL/GenBank/DDBJ databases">
        <authorList>
            <person name="Xie B.-B."/>
            <person name="Rong J.-C."/>
            <person name="Qin Q.-L."/>
            <person name="Zhang Y.-Z."/>
        </authorList>
    </citation>
    <scope>NUCLEOTIDE SEQUENCE [LARGE SCALE GENOMIC DNA]</scope>
    <source>
        <strain evidence="2 3">JCM 20779</strain>
    </source>
</reference>
<dbReference type="EMBL" id="CP011924">
    <property type="protein sequence ID" value="ATD07022.1"/>
    <property type="molecule type" value="Genomic_DNA"/>
</dbReference>
<organism evidence="2 3">
    <name type="scientific">Pseudoalteromonas piscicida</name>
    <dbReference type="NCBI Taxonomy" id="43662"/>
    <lineage>
        <taxon>Bacteria</taxon>
        <taxon>Pseudomonadati</taxon>
        <taxon>Pseudomonadota</taxon>
        <taxon>Gammaproteobacteria</taxon>
        <taxon>Alteromonadales</taxon>
        <taxon>Pseudoalteromonadaceae</taxon>
        <taxon>Pseudoalteromonas</taxon>
    </lineage>
</organism>
<keyword evidence="3" id="KW-1185">Reference proteome</keyword>
<evidence type="ECO:0000313" key="2">
    <source>
        <dbReference type="EMBL" id="ATD07022.1"/>
    </source>
</evidence>
<protein>
    <submittedName>
        <fullName evidence="2">Uncharacterized protein</fullName>
    </submittedName>
</protein>
<name>A0ABN5CBR9_PSEO7</name>
<gene>
    <name evidence="1" type="ORF">PPIS_a1967</name>
    <name evidence="2" type="ORF">PPIS_a1969</name>
</gene>
<dbReference type="EMBL" id="CP011924">
    <property type="protein sequence ID" value="ATD07020.1"/>
    <property type="molecule type" value="Genomic_DNA"/>
</dbReference>
<sequence>MNYLTIGKYIVSLYEGANISASNVEEKDKTLSENIRSEF</sequence>
<proteinExistence type="predicted"/>
<dbReference type="Proteomes" id="UP000016521">
    <property type="component" value="Chromosome I"/>
</dbReference>
<evidence type="ECO:0000313" key="1">
    <source>
        <dbReference type="EMBL" id="ATD07020.1"/>
    </source>
</evidence>